<evidence type="ECO:0000313" key="2">
    <source>
        <dbReference type="Proteomes" id="UP000604898"/>
    </source>
</evidence>
<accession>A0ABS1T0S7</accession>
<organism evidence="1 2">
    <name type="scientific">Shewanella schlegeliana</name>
    <dbReference type="NCBI Taxonomy" id="190308"/>
    <lineage>
        <taxon>Bacteria</taxon>
        <taxon>Pseudomonadati</taxon>
        <taxon>Pseudomonadota</taxon>
        <taxon>Gammaproteobacteria</taxon>
        <taxon>Alteromonadales</taxon>
        <taxon>Shewanellaceae</taxon>
        <taxon>Shewanella</taxon>
    </lineage>
</organism>
<dbReference type="EMBL" id="JAESVD010000008">
    <property type="protein sequence ID" value="MBL4914384.1"/>
    <property type="molecule type" value="Genomic_DNA"/>
</dbReference>
<comment type="caution">
    <text evidence="1">The sequence shown here is derived from an EMBL/GenBank/DDBJ whole genome shotgun (WGS) entry which is preliminary data.</text>
</comment>
<proteinExistence type="predicted"/>
<name>A0ABS1T0S7_9GAMM</name>
<sequence length="111" mass="12690">MKKISILFLLVYGFSFSFSLIANELALTQGYDCNSLNDHLENQLVSTPEWKIRVSVSNWEEYKGDMPDIGSPVPNFVYLLCEEERNSARLVEDIVFDVLDQAAYEAQFVSN</sequence>
<reference evidence="1 2" key="1">
    <citation type="submission" date="2021-01" db="EMBL/GenBank/DDBJ databases">
        <title>Genome sequence of Shewanella schlegeliana JCM 11561.</title>
        <authorList>
            <person name="Zhang H."/>
            <person name="Li C."/>
        </authorList>
    </citation>
    <scope>NUCLEOTIDE SEQUENCE [LARGE SCALE GENOMIC DNA]</scope>
    <source>
        <strain evidence="1 2">JCM 11561</strain>
    </source>
</reference>
<evidence type="ECO:0000313" key="1">
    <source>
        <dbReference type="EMBL" id="MBL4914384.1"/>
    </source>
</evidence>
<dbReference type="Proteomes" id="UP000604898">
    <property type="component" value="Unassembled WGS sequence"/>
</dbReference>
<dbReference type="RefSeq" id="WP_202722634.1">
    <property type="nucleotide sequence ID" value="NZ_BPEX01000015.1"/>
</dbReference>
<protein>
    <submittedName>
        <fullName evidence="1">Uncharacterized protein</fullName>
    </submittedName>
</protein>
<keyword evidence="2" id="KW-1185">Reference proteome</keyword>
<gene>
    <name evidence="1" type="ORF">JMA39_14855</name>
</gene>